<organism evidence="2 3">
    <name type="scientific">Corynebacterium stationis</name>
    <dbReference type="NCBI Taxonomy" id="1705"/>
    <lineage>
        <taxon>Bacteria</taxon>
        <taxon>Bacillati</taxon>
        <taxon>Actinomycetota</taxon>
        <taxon>Actinomycetes</taxon>
        <taxon>Mycobacteriales</taxon>
        <taxon>Corynebacteriaceae</taxon>
        <taxon>Corynebacterium</taxon>
    </lineage>
</organism>
<evidence type="ECO:0000313" key="2">
    <source>
        <dbReference type="EMBL" id="OAH29696.1"/>
    </source>
</evidence>
<proteinExistence type="predicted"/>
<reference evidence="3" key="2">
    <citation type="submission" date="2016-02" db="EMBL/GenBank/DDBJ databases">
        <authorList>
            <person name="Kaur G."/>
            <person name="Nair G.R."/>
            <person name="Mayilraj S."/>
        </authorList>
    </citation>
    <scope>NUCLEOTIDE SEQUENCE [LARGE SCALE GENOMIC DNA]</scope>
    <source>
        <strain evidence="3">GA-15</strain>
    </source>
</reference>
<name>A0A177IM80_9CORY</name>
<dbReference type="EMBL" id="JABAFZ010000009">
    <property type="protein sequence ID" value="NME90162.1"/>
    <property type="molecule type" value="Genomic_DNA"/>
</dbReference>
<dbReference type="RefSeq" id="WP_066839494.1">
    <property type="nucleotide sequence ID" value="NZ_CAMNZH010000095.1"/>
</dbReference>
<evidence type="ECO:0000313" key="3">
    <source>
        <dbReference type="Proteomes" id="UP000076947"/>
    </source>
</evidence>
<gene>
    <name evidence="2" type="ORF">AYJ05_09900</name>
    <name evidence="1" type="ORF">HF853_10845</name>
</gene>
<accession>A0A177IM80</accession>
<evidence type="ECO:0000313" key="4">
    <source>
        <dbReference type="Proteomes" id="UP000544551"/>
    </source>
</evidence>
<sequence length="86" mass="9360">MRTEQLLIVAQRFCEAHRVRIVNYSALVAASAAAHARIDGIAIHDNIYQAAASLNDVLTKVEALSGNNKEFAAICAKIYLDSQEMA</sequence>
<reference evidence="2" key="1">
    <citation type="submission" date="2016-02" db="EMBL/GenBank/DDBJ databases">
        <authorList>
            <person name="Wen L."/>
            <person name="He K."/>
            <person name="Yang H."/>
        </authorList>
    </citation>
    <scope>NUCLEOTIDE SEQUENCE [LARGE SCALE GENOMIC DNA]</scope>
    <source>
        <strain evidence="2">GA-15</strain>
    </source>
</reference>
<dbReference type="OrthoDB" id="4428158at2"/>
<dbReference type="Proteomes" id="UP000076947">
    <property type="component" value="Unassembled WGS sequence"/>
</dbReference>
<evidence type="ECO:0000313" key="1">
    <source>
        <dbReference type="EMBL" id="NME90162.1"/>
    </source>
</evidence>
<comment type="caution">
    <text evidence="2">The sequence shown here is derived from an EMBL/GenBank/DDBJ whole genome shotgun (WGS) entry which is preliminary data.</text>
</comment>
<protein>
    <submittedName>
        <fullName evidence="2">Cell filamentation protein Fic</fullName>
    </submittedName>
</protein>
<dbReference type="STRING" id="1705.CA21670_12470"/>
<keyword evidence="3" id="KW-1185">Reference proteome</keyword>
<dbReference type="Proteomes" id="UP000544551">
    <property type="component" value="Unassembled WGS sequence"/>
</dbReference>
<dbReference type="AlphaFoldDB" id="A0A177IM80"/>
<dbReference type="EMBL" id="LSTQ01000012">
    <property type="protein sequence ID" value="OAH29696.1"/>
    <property type="molecule type" value="Genomic_DNA"/>
</dbReference>
<reference evidence="1 4" key="3">
    <citation type="submission" date="2020-04" db="EMBL/GenBank/DDBJ databases">
        <authorList>
            <person name="Hitch T.C.A."/>
            <person name="Wylensek D."/>
            <person name="Clavel T."/>
        </authorList>
    </citation>
    <scope>NUCLEOTIDE SEQUENCE [LARGE SCALE GENOMIC DNA]</scope>
    <source>
        <strain evidence="1 4">BL-383-APC-3D</strain>
    </source>
</reference>